<proteinExistence type="predicted"/>
<feature type="domain" description="DUF4426" evidence="1">
    <location>
        <begin position="28"/>
        <end position="146"/>
    </location>
</feature>
<dbReference type="AlphaFoldDB" id="A0A5C6Q4S7"/>
<evidence type="ECO:0000259" key="1">
    <source>
        <dbReference type="Pfam" id="PF14467"/>
    </source>
</evidence>
<dbReference type="Proteomes" id="UP000321525">
    <property type="component" value="Unassembled WGS sequence"/>
</dbReference>
<dbReference type="RefSeq" id="WP_146800625.1">
    <property type="nucleotide sequence ID" value="NZ_VOLP01000029.1"/>
</dbReference>
<evidence type="ECO:0000313" key="2">
    <source>
        <dbReference type="EMBL" id="TWX54944.1"/>
    </source>
</evidence>
<protein>
    <submittedName>
        <fullName evidence="3">DUF4426 domain-containing protein</fullName>
    </submittedName>
</protein>
<accession>A0A5C6Q4S7</accession>
<dbReference type="EMBL" id="VOLR01000031">
    <property type="protein sequence ID" value="TWX54944.1"/>
    <property type="molecule type" value="Genomic_DNA"/>
</dbReference>
<name>A0A5C6Q4S7_9GAMM</name>
<keyword evidence="4" id="KW-1185">Reference proteome</keyword>
<comment type="caution">
    <text evidence="3">The sequence shown here is derived from an EMBL/GenBank/DDBJ whole genome shotgun (WGS) entry which is preliminary data.</text>
</comment>
<dbReference type="Pfam" id="PF14467">
    <property type="entry name" value="DUF4426"/>
    <property type="match status" value="1"/>
</dbReference>
<evidence type="ECO:0000313" key="3">
    <source>
        <dbReference type="EMBL" id="TWX63894.1"/>
    </source>
</evidence>
<dbReference type="EMBL" id="VOLQ01000037">
    <property type="protein sequence ID" value="TWX63894.1"/>
    <property type="molecule type" value="Genomic_DNA"/>
</dbReference>
<dbReference type="Gene3D" id="2.60.40.3340">
    <property type="entry name" value="Domain of unknown function DUF4426"/>
    <property type="match status" value="1"/>
</dbReference>
<organism evidence="3 5">
    <name type="scientific">Colwellia hornerae</name>
    <dbReference type="NCBI Taxonomy" id="89402"/>
    <lineage>
        <taxon>Bacteria</taxon>
        <taxon>Pseudomonadati</taxon>
        <taxon>Pseudomonadota</taxon>
        <taxon>Gammaproteobacteria</taxon>
        <taxon>Alteromonadales</taxon>
        <taxon>Colwelliaceae</taxon>
        <taxon>Colwellia</taxon>
    </lineage>
</organism>
<dbReference type="InterPro" id="IPR025218">
    <property type="entry name" value="DUF4426"/>
</dbReference>
<reference evidence="3 5" key="1">
    <citation type="submission" date="2019-07" db="EMBL/GenBank/DDBJ databases">
        <title>Genomes of sea-ice associated Colwellia species.</title>
        <authorList>
            <person name="Bowman J.P."/>
        </authorList>
    </citation>
    <scope>NUCLEOTIDE SEQUENCE [LARGE SCALE GENOMIC DNA]</scope>
    <source>
        <strain evidence="2 4">ACAM 607</strain>
        <strain evidence="3 5">IC036</strain>
    </source>
</reference>
<dbReference type="Proteomes" id="UP000321917">
    <property type="component" value="Unassembled WGS sequence"/>
</dbReference>
<dbReference type="OrthoDB" id="8563353at2"/>
<evidence type="ECO:0000313" key="4">
    <source>
        <dbReference type="Proteomes" id="UP000321525"/>
    </source>
</evidence>
<gene>
    <name evidence="2" type="ORF">ESZ26_17030</name>
    <name evidence="3" type="ORF">ESZ27_15645</name>
</gene>
<evidence type="ECO:0000313" key="5">
    <source>
        <dbReference type="Proteomes" id="UP000321917"/>
    </source>
</evidence>
<sequence length="146" mass="16682">MKNIFQTCLFIILVSLTLVSNVFAENMKKMGSMQVHYMAINATFLTPKVAKAYDIERSRFNGLINISVLDDTKPSTPAKAVTIQGKARNDIGQIKTLEFDEVKEGDAIYYLAQVNYTNEETFYFDITISDGKETHQLKFKQKFYVD</sequence>